<evidence type="ECO:0000256" key="2">
    <source>
        <dbReference type="ARBA" id="ARBA00022692"/>
    </source>
</evidence>
<evidence type="ECO:0000256" key="1">
    <source>
        <dbReference type="ARBA" id="ARBA00004141"/>
    </source>
</evidence>
<organism evidence="7 8">
    <name type="scientific">Pontibacter virosus</name>
    <dbReference type="NCBI Taxonomy" id="1765052"/>
    <lineage>
        <taxon>Bacteria</taxon>
        <taxon>Pseudomonadati</taxon>
        <taxon>Bacteroidota</taxon>
        <taxon>Cytophagia</taxon>
        <taxon>Cytophagales</taxon>
        <taxon>Hymenobacteraceae</taxon>
        <taxon>Pontibacter</taxon>
    </lineage>
</organism>
<dbReference type="AlphaFoldDB" id="A0A2U1B4X6"/>
<dbReference type="GO" id="GO:0016020">
    <property type="term" value="C:membrane"/>
    <property type="evidence" value="ECO:0007669"/>
    <property type="project" value="UniProtKB-SubCell"/>
</dbReference>
<dbReference type="RefSeq" id="WP_116541343.1">
    <property type="nucleotide sequence ID" value="NZ_QEKI01000001.1"/>
</dbReference>
<feature type="domain" description="Methylamine utilisation protein MauE" evidence="6">
    <location>
        <begin position="4"/>
        <end position="131"/>
    </location>
</feature>
<comment type="caution">
    <text evidence="7">The sequence shown here is derived from an EMBL/GenBank/DDBJ whole genome shotgun (WGS) entry which is preliminary data.</text>
</comment>
<dbReference type="GO" id="GO:0030416">
    <property type="term" value="P:methylamine metabolic process"/>
    <property type="evidence" value="ECO:0007669"/>
    <property type="project" value="InterPro"/>
</dbReference>
<proteinExistence type="predicted"/>
<dbReference type="EMBL" id="QEKI01000001">
    <property type="protein sequence ID" value="PVY43652.1"/>
    <property type="molecule type" value="Genomic_DNA"/>
</dbReference>
<keyword evidence="2 5" id="KW-0812">Transmembrane</keyword>
<keyword evidence="8" id="KW-1185">Reference proteome</keyword>
<dbReference type="InterPro" id="IPR009908">
    <property type="entry name" value="Methylamine_util_MauE"/>
</dbReference>
<feature type="transmembrane region" description="Helical" evidence="5">
    <location>
        <begin position="116"/>
        <end position="132"/>
    </location>
</feature>
<evidence type="ECO:0000256" key="3">
    <source>
        <dbReference type="ARBA" id="ARBA00022989"/>
    </source>
</evidence>
<dbReference type="OrthoDB" id="673785at2"/>
<dbReference type="Proteomes" id="UP000245466">
    <property type="component" value="Unassembled WGS sequence"/>
</dbReference>
<feature type="transmembrane region" description="Helical" evidence="5">
    <location>
        <begin position="73"/>
        <end position="96"/>
    </location>
</feature>
<reference evidence="7 8" key="1">
    <citation type="submission" date="2018-04" db="EMBL/GenBank/DDBJ databases">
        <title>Genomic Encyclopedia of Type Strains, Phase IV (KMG-IV): sequencing the most valuable type-strain genomes for metagenomic binning, comparative biology and taxonomic classification.</title>
        <authorList>
            <person name="Goeker M."/>
        </authorList>
    </citation>
    <scope>NUCLEOTIDE SEQUENCE [LARGE SCALE GENOMIC DNA]</scope>
    <source>
        <strain evidence="7 8">DSM 100231</strain>
    </source>
</reference>
<evidence type="ECO:0000313" key="8">
    <source>
        <dbReference type="Proteomes" id="UP000245466"/>
    </source>
</evidence>
<comment type="subcellular location">
    <subcellularLocation>
        <location evidence="1">Membrane</location>
        <topology evidence="1">Multi-pass membrane protein</topology>
    </subcellularLocation>
</comment>
<sequence>MNKKLVIEGITALLILLFLYTALSKLLDLQAFRGQLVLQPFPAGWESVLLWALPLTELLACTLLFFPRTRLQGLYLASLLMSVFTLYVALVLTRAFGYIPCSCGGVLERMNWETHLVFNVVFLALAITATILHKRSDQQALHVQTTAGLFNGKEGSGRE</sequence>
<name>A0A2U1B4X6_9BACT</name>
<dbReference type="Pfam" id="PF07291">
    <property type="entry name" value="MauE"/>
    <property type="match status" value="1"/>
</dbReference>
<evidence type="ECO:0000313" key="7">
    <source>
        <dbReference type="EMBL" id="PVY43652.1"/>
    </source>
</evidence>
<protein>
    <submittedName>
        <fullName evidence="7">Methylamine utilization protein MauE</fullName>
    </submittedName>
</protein>
<feature type="transmembrane region" description="Helical" evidence="5">
    <location>
        <begin position="48"/>
        <end position="66"/>
    </location>
</feature>
<gene>
    <name evidence="7" type="ORF">C8E01_1018</name>
</gene>
<evidence type="ECO:0000259" key="6">
    <source>
        <dbReference type="Pfam" id="PF07291"/>
    </source>
</evidence>
<keyword evidence="4 5" id="KW-0472">Membrane</keyword>
<dbReference type="UniPathway" id="UPA00895"/>
<evidence type="ECO:0000256" key="5">
    <source>
        <dbReference type="SAM" id="Phobius"/>
    </source>
</evidence>
<keyword evidence="3 5" id="KW-1133">Transmembrane helix</keyword>
<evidence type="ECO:0000256" key="4">
    <source>
        <dbReference type="ARBA" id="ARBA00023136"/>
    </source>
</evidence>
<accession>A0A2U1B4X6</accession>